<dbReference type="EMBL" id="CP091871">
    <property type="protein sequence ID" value="WEU40867.1"/>
    <property type="molecule type" value="Genomic_DNA"/>
</dbReference>
<gene>
    <name evidence="1" type="ORF">OdinLCB4_002845</name>
</gene>
<dbReference type="Proteomes" id="UP000186851">
    <property type="component" value="Chromosome"/>
</dbReference>
<organism evidence="1 2">
    <name type="scientific">Odinarchaeota yellowstonii (strain LCB_4)</name>
    <dbReference type="NCBI Taxonomy" id="1841599"/>
    <lineage>
        <taxon>Archaea</taxon>
        <taxon>Promethearchaeati</taxon>
        <taxon>Candidatus Odinarchaeota</taxon>
        <taxon>Candidatus Odinarchaeia</taxon>
        <taxon>Candidatus Odinarchaeales</taxon>
        <taxon>Candidatus Odinarchaeaceae</taxon>
        <taxon>Candidatus Odinarchaeum</taxon>
    </lineage>
</organism>
<evidence type="ECO:0000313" key="1">
    <source>
        <dbReference type="EMBL" id="WEU40867.1"/>
    </source>
</evidence>
<evidence type="ECO:0000313" key="2">
    <source>
        <dbReference type="Proteomes" id="UP000186851"/>
    </source>
</evidence>
<name>A0AAF0D371_ODILC</name>
<reference evidence="1" key="1">
    <citation type="journal article" date="2017" name="Nature">
        <title>Asgard archaea illuminate the origin of eukaryotic cellular complexity.</title>
        <authorList>
            <person name="Zaremba-Niedzwiedzka K."/>
            <person name="Caceres E.F."/>
            <person name="Saw J.H."/>
            <person name="Backstrom D."/>
            <person name="Juzokaite L."/>
            <person name="Vancaester E."/>
            <person name="Seitz K.W."/>
            <person name="Anantharaman K."/>
            <person name="Starnawski P."/>
            <person name="Kjeldsen K.U."/>
            <person name="Scott M.B."/>
            <person name="Nunoura T."/>
            <person name="Banfield J.F."/>
            <person name="Schramm A."/>
            <person name="Baker B.J."/>
            <person name="Spang A."/>
            <person name="Ettema T.J.G."/>
        </authorList>
    </citation>
    <scope>NUCLEOTIDE SEQUENCE</scope>
    <source>
        <strain evidence="1">LCB_4</strain>
    </source>
</reference>
<accession>A0AAF0D371</accession>
<dbReference type="AlphaFoldDB" id="A0AAF0D371"/>
<protein>
    <submittedName>
        <fullName evidence="1">Uncharacterized protein</fullName>
    </submittedName>
</protein>
<proteinExistence type="predicted"/>
<reference evidence="1" key="2">
    <citation type="journal article" date="2022" name="Nat. Microbiol.">
        <title>A closed Candidatus Odinarchaeum chromosome exposes Asgard archaeal viruses.</title>
        <authorList>
            <person name="Tamarit D."/>
            <person name="Caceres E.F."/>
            <person name="Krupovic M."/>
            <person name="Nijland R."/>
            <person name="Eme L."/>
            <person name="Robinson N.P."/>
            <person name="Ettema T.J.G."/>
        </authorList>
    </citation>
    <scope>NUCLEOTIDE SEQUENCE</scope>
    <source>
        <strain evidence="1">LCB_4</strain>
    </source>
</reference>
<dbReference type="KEGG" id="oyw:OdinLCB4_002845"/>
<sequence length="134" mass="16098">MRNLYEFLGLHTEIKSSDGKYLGYAKDVLRNRVLMKVAERRVGEFILSEDMIDRIHDNKIYLKMSGREFFDWWMREGPRYEKEYLDNYDFYSGKMSAEELEEIRADVKLRFAGISVWIWFGRLFFIINALTAGR</sequence>